<feature type="transmembrane region" description="Helical" evidence="5">
    <location>
        <begin position="179"/>
        <end position="203"/>
    </location>
</feature>
<keyword evidence="4 5" id="KW-0472">Membrane</keyword>
<dbReference type="Gene3D" id="1.20.1250.20">
    <property type="entry name" value="MFS general substrate transporter like domains"/>
    <property type="match status" value="1"/>
</dbReference>
<dbReference type="PANTHER" id="PTHR23542">
    <property type="match status" value="1"/>
</dbReference>
<comment type="caution">
    <text evidence="7">The sequence shown here is derived from an EMBL/GenBank/DDBJ whole genome shotgun (WGS) entry which is preliminary data.</text>
</comment>
<dbReference type="Proteomes" id="UP001501480">
    <property type="component" value="Unassembled WGS sequence"/>
</dbReference>
<feature type="domain" description="Major facilitator superfamily (MFS) profile" evidence="6">
    <location>
        <begin position="219"/>
        <end position="404"/>
    </location>
</feature>
<evidence type="ECO:0000256" key="3">
    <source>
        <dbReference type="ARBA" id="ARBA00022989"/>
    </source>
</evidence>
<evidence type="ECO:0000256" key="2">
    <source>
        <dbReference type="ARBA" id="ARBA00022692"/>
    </source>
</evidence>
<dbReference type="InterPro" id="IPR036259">
    <property type="entry name" value="MFS_trans_sf"/>
</dbReference>
<sequence length="404" mass="39902">MSAIAAYRTLLATVGPAYVLVAFLGRVPLAMSQMGTLLLVSDATGRYALGGAAAGALAVANAVGAPFFGSLADRIGQRPVVLVQSAAGAAGLVGVVLVTQSGAPAAAVIATAALAGLATPQIGPLARVRWAQVLQERADKDRLVDAAFSYEGAADEVSFVAGPATVGLVAVLLDPGGALLVAAGVLGLFGTAFALHSTAALTVPQPGETRSTTRVLGALLVALAVAQLLIGVLFGATQTGSAVLATQEGQPGLAGLIHATLGIGSAIAGLAVAALPERIGYPTRMVASAVGLLVLSAPLLLVQSVAQLVVVIAFLGFAVAPYMISNFAMAGQVVEPDRVGLAMTLLAGATGIGYALGSSVAGRLADIGGHTPAFAVTVTATACAVVLSIAVAWRARVRRPALEG</sequence>
<evidence type="ECO:0000259" key="6">
    <source>
        <dbReference type="PROSITE" id="PS50850"/>
    </source>
</evidence>
<dbReference type="InterPro" id="IPR011701">
    <property type="entry name" value="MFS"/>
</dbReference>
<dbReference type="Pfam" id="PF07690">
    <property type="entry name" value="MFS_1"/>
    <property type="match status" value="1"/>
</dbReference>
<evidence type="ECO:0000313" key="8">
    <source>
        <dbReference type="Proteomes" id="UP001501480"/>
    </source>
</evidence>
<dbReference type="SUPFAM" id="SSF103473">
    <property type="entry name" value="MFS general substrate transporter"/>
    <property type="match status" value="1"/>
</dbReference>
<keyword evidence="8" id="KW-1185">Reference proteome</keyword>
<evidence type="ECO:0000256" key="5">
    <source>
        <dbReference type="SAM" id="Phobius"/>
    </source>
</evidence>
<dbReference type="PROSITE" id="PS50850">
    <property type="entry name" value="MFS"/>
    <property type="match status" value="1"/>
</dbReference>
<gene>
    <name evidence="7" type="ORF">GCM10009821_18030</name>
</gene>
<evidence type="ECO:0000256" key="1">
    <source>
        <dbReference type="ARBA" id="ARBA00004651"/>
    </source>
</evidence>
<feature type="transmembrane region" description="Helical" evidence="5">
    <location>
        <begin position="256"/>
        <end position="273"/>
    </location>
</feature>
<reference evidence="8" key="1">
    <citation type="journal article" date="2019" name="Int. J. Syst. Evol. Microbiol.">
        <title>The Global Catalogue of Microorganisms (GCM) 10K type strain sequencing project: providing services to taxonomists for standard genome sequencing and annotation.</title>
        <authorList>
            <consortium name="The Broad Institute Genomics Platform"/>
            <consortium name="The Broad Institute Genome Sequencing Center for Infectious Disease"/>
            <person name="Wu L."/>
            <person name="Ma J."/>
        </authorList>
    </citation>
    <scope>NUCLEOTIDE SEQUENCE [LARGE SCALE GENOMIC DNA]</scope>
    <source>
        <strain evidence="8">JCM 15749</strain>
    </source>
</reference>
<feature type="transmembrane region" description="Helical" evidence="5">
    <location>
        <begin position="341"/>
        <end position="361"/>
    </location>
</feature>
<name>A0ABP5HLQ7_9ACTN</name>
<feature type="transmembrane region" description="Helical" evidence="5">
    <location>
        <begin position="308"/>
        <end position="329"/>
    </location>
</feature>
<proteinExistence type="predicted"/>
<evidence type="ECO:0000313" key="7">
    <source>
        <dbReference type="EMBL" id="GAA2078550.1"/>
    </source>
</evidence>
<accession>A0ABP5HLQ7</accession>
<evidence type="ECO:0000256" key="4">
    <source>
        <dbReference type="ARBA" id="ARBA00023136"/>
    </source>
</evidence>
<feature type="transmembrane region" description="Helical" evidence="5">
    <location>
        <begin position="47"/>
        <end position="68"/>
    </location>
</feature>
<dbReference type="InterPro" id="IPR020846">
    <property type="entry name" value="MFS_dom"/>
</dbReference>
<dbReference type="RefSeq" id="WP_344327182.1">
    <property type="nucleotide sequence ID" value="NZ_BAAAPY010000005.1"/>
</dbReference>
<feature type="transmembrane region" description="Helical" evidence="5">
    <location>
        <begin position="215"/>
        <end position="236"/>
    </location>
</feature>
<protein>
    <submittedName>
        <fullName evidence="7">MFS transporter</fullName>
    </submittedName>
</protein>
<feature type="transmembrane region" description="Helical" evidence="5">
    <location>
        <begin position="7"/>
        <end position="27"/>
    </location>
</feature>
<dbReference type="EMBL" id="BAAAPY010000005">
    <property type="protein sequence ID" value="GAA2078550.1"/>
    <property type="molecule type" value="Genomic_DNA"/>
</dbReference>
<feature type="transmembrane region" description="Helical" evidence="5">
    <location>
        <begin position="285"/>
        <end position="302"/>
    </location>
</feature>
<comment type="subcellular location">
    <subcellularLocation>
        <location evidence="1">Cell membrane</location>
        <topology evidence="1">Multi-pass membrane protein</topology>
    </subcellularLocation>
</comment>
<feature type="transmembrane region" description="Helical" evidence="5">
    <location>
        <begin position="373"/>
        <end position="393"/>
    </location>
</feature>
<dbReference type="PANTHER" id="PTHR23542:SF1">
    <property type="entry name" value="MAJOR FACILITATOR SUPERFAMILY (MFS) PROFILE DOMAIN-CONTAINING PROTEIN"/>
    <property type="match status" value="1"/>
</dbReference>
<keyword evidence="3 5" id="KW-1133">Transmembrane helix</keyword>
<keyword evidence="2 5" id="KW-0812">Transmembrane</keyword>
<organism evidence="7 8">
    <name type="scientific">Aeromicrobium halocynthiae</name>
    <dbReference type="NCBI Taxonomy" id="560557"/>
    <lineage>
        <taxon>Bacteria</taxon>
        <taxon>Bacillati</taxon>
        <taxon>Actinomycetota</taxon>
        <taxon>Actinomycetes</taxon>
        <taxon>Propionibacteriales</taxon>
        <taxon>Nocardioidaceae</taxon>
        <taxon>Aeromicrobium</taxon>
    </lineage>
</organism>